<comment type="caution">
    <text evidence="3">The sequence shown here is derived from an EMBL/GenBank/DDBJ whole genome shotgun (WGS) entry which is preliminary data.</text>
</comment>
<dbReference type="Gene3D" id="3.40.1180.10">
    <property type="entry name" value="Decaprenyl diphosphate synthase-like"/>
    <property type="match status" value="1"/>
</dbReference>
<evidence type="ECO:0000256" key="1">
    <source>
        <dbReference type="ARBA" id="ARBA00001946"/>
    </source>
</evidence>
<organism evidence="3">
    <name type="scientific">marine sediment metagenome</name>
    <dbReference type="NCBI Taxonomy" id="412755"/>
    <lineage>
        <taxon>unclassified sequences</taxon>
        <taxon>metagenomes</taxon>
        <taxon>ecological metagenomes</taxon>
    </lineage>
</organism>
<dbReference type="Pfam" id="PF01255">
    <property type="entry name" value="Prenyltransf"/>
    <property type="match status" value="1"/>
</dbReference>
<comment type="cofactor">
    <cofactor evidence="1">
        <name>Mg(2+)</name>
        <dbReference type="ChEBI" id="CHEBI:18420"/>
    </cofactor>
</comment>
<dbReference type="AlphaFoldDB" id="X1IX87"/>
<gene>
    <name evidence="3" type="ORF">S03H2_43479</name>
</gene>
<proteinExistence type="predicted"/>
<keyword evidence="2" id="KW-0808">Transferase</keyword>
<accession>X1IX87</accession>
<evidence type="ECO:0000256" key="2">
    <source>
        <dbReference type="ARBA" id="ARBA00022679"/>
    </source>
</evidence>
<dbReference type="PANTHER" id="PTHR10291:SF0">
    <property type="entry name" value="DEHYDRODOLICHYL DIPHOSPHATE SYNTHASE 2"/>
    <property type="match status" value="1"/>
</dbReference>
<feature type="non-terminal residue" evidence="3">
    <location>
        <position position="1"/>
    </location>
</feature>
<sequence length="61" mass="7321">YPDLIIRTSGELRLSNFLIWESAYSELWVTKTLWPDFRKRHLLKAIAHYQKRKRKFGGIDG</sequence>
<dbReference type="SUPFAM" id="SSF64005">
    <property type="entry name" value="Undecaprenyl diphosphate synthase"/>
    <property type="match status" value="1"/>
</dbReference>
<dbReference type="InterPro" id="IPR001441">
    <property type="entry name" value="UPP_synth-like"/>
</dbReference>
<reference evidence="3" key="1">
    <citation type="journal article" date="2014" name="Front. Microbiol.">
        <title>High frequency of phylogenetically diverse reductive dehalogenase-homologous genes in deep subseafloor sedimentary metagenomes.</title>
        <authorList>
            <person name="Kawai M."/>
            <person name="Futagami T."/>
            <person name="Toyoda A."/>
            <person name="Takaki Y."/>
            <person name="Nishi S."/>
            <person name="Hori S."/>
            <person name="Arai W."/>
            <person name="Tsubouchi T."/>
            <person name="Morono Y."/>
            <person name="Uchiyama I."/>
            <person name="Ito T."/>
            <person name="Fujiyama A."/>
            <person name="Inagaki F."/>
            <person name="Takami H."/>
        </authorList>
    </citation>
    <scope>NUCLEOTIDE SEQUENCE</scope>
    <source>
        <strain evidence="3">Expedition CK06-06</strain>
    </source>
</reference>
<dbReference type="EMBL" id="BARU01027127">
    <property type="protein sequence ID" value="GAH70709.1"/>
    <property type="molecule type" value="Genomic_DNA"/>
</dbReference>
<protein>
    <recommendedName>
        <fullName evidence="4">Isoprenyl transferase</fullName>
    </recommendedName>
</protein>
<name>X1IX87_9ZZZZ</name>
<dbReference type="InterPro" id="IPR036424">
    <property type="entry name" value="UPP_synth-like_sf"/>
</dbReference>
<dbReference type="InterPro" id="IPR018520">
    <property type="entry name" value="UPP_synth-like_CS"/>
</dbReference>
<dbReference type="PANTHER" id="PTHR10291">
    <property type="entry name" value="DEHYDRODOLICHYL DIPHOSPHATE SYNTHASE FAMILY MEMBER"/>
    <property type="match status" value="1"/>
</dbReference>
<evidence type="ECO:0000313" key="3">
    <source>
        <dbReference type="EMBL" id="GAH70709.1"/>
    </source>
</evidence>
<dbReference type="GO" id="GO:0045547">
    <property type="term" value="F:ditrans,polycis-polyprenyl diphosphate synthase [(2E,6E)-farnesyl diphosphate specific] activity"/>
    <property type="evidence" value="ECO:0007669"/>
    <property type="project" value="TreeGrafter"/>
</dbReference>
<evidence type="ECO:0008006" key="4">
    <source>
        <dbReference type="Google" id="ProtNLM"/>
    </source>
</evidence>
<dbReference type="GO" id="GO:0016094">
    <property type="term" value="P:polyprenol biosynthetic process"/>
    <property type="evidence" value="ECO:0007669"/>
    <property type="project" value="TreeGrafter"/>
</dbReference>
<dbReference type="PROSITE" id="PS01066">
    <property type="entry name" value="UPP_SYNTHASE"/>
    <property type="match status" value="1"/>
</dbReference>